<dbReference type="OrthoDB" id="9806827at2"/>
<dbReference type="EMBL" id="CP002547">
    <property type="protein sequence ID" value="ADY56748.1"/>
    <property type="molecule type" value="Genomic_DNA"/>
</dbReference>
<reference evidence="2 3" key="1">
    <citation type="journal article" date="2011" name="Stand. Genomic Sci.">
        <title>Complete genome sequence of Syntrophobotulus glycolicus type strain (FlGlyR).</title>
        <authorList>
            <person name="Han C."/>
            <person name="Mwirichia R."/>
            <person name="Chertkov O."/>
            <person name="Held B."/>
            <person name="Lapidus A."/>
            <person name="Nolan M."/>
            <person name="Lucas S."/>
            <person name="Hammon N."/>
            <person name="Deshpande S."/>
            <person name="Cheng J.F."/>
            <person name="Tapia R."/>
            <person name="Goodwin L."/>
            <person name="Pitluck S."/>
            <person name="Huntemann M."/>
            <person name="Liolios K."/>
            <person name="Ivanova N."/>
            <person name="Pagani I."/>
            <person name="Mavromatis K."/>
            <person name="Ovchinikova G."/>
            <person name="Pati A."/>
            <person name="Chen A."/>
            <person name="Palaniappan K."/>
            <person name="Land M."/>
            <person name="Hauser L."/>
            <person name="Brambilla E.M."/>
            <person name="Rohde M."/>
            <person name="Spring S."/>
            <person name="Sikorski J."/>
            <person name="Goker M."/>
            <person name="Woyke T."/>
            <person name="Bristow J."/>
            <person name="Eisen J.A."/>
            <person name="Markowitz V."/>
            <person name="Hugenholtz P."/>
            <person name="Kyrpides N.C."/>
            <person name="Klenk H.P."/>
            <person name="Detter J.C."/>
        </authorList>
    </citation>
    <scope>NUCLEOTIDE SEQUENCE [LARGE SCALE GENOMIC DNA]</scope>
    <source>
        <strain evidence="3">DSM 8271 / FlGlyR</strain>
    </source>
</reference>
<dbReference type="AlphaFoldDB" id="F0SVH5"/>
<dbReference type="SFLD" id="SFLDS00029">
    <property type="entry name" value="Radical_SAM"/>
    <property type="match status" value="1"/>
</dbReference>
<accession>F0SVH5</accession>
<evidence type="ECO:0000313" key="3">
    <source>
        <dbReference type="Proteomes" id="UP000007488"/>
    </source>
</evidence>
<organism evidence="2 3">
    <name type="scientific">Syntrophobotulus glycolicus (strain DSM 8271 / FlGlyR)</name>
    <dbReference type="NCBI Taxonomy" id="645991"/>
    <lineage>
        <taxon>Bacteria</taxon>
        <taxon>Bacillati</taxon>
        <taxon>Bacillota</taxon>
        <taxon>Clostridia</taxon>
        <taxon>Eubacteriales</taxon>
        <taxon>Desulfitobacteriaceae</taxon>
        <taxon>Syntrophobotulus</taxon>
    </lineage>
</organism>
<feature type="domain" description="Radical SAM core" evidence="1">
    <location>
        <begin position="259"/>
        <end position="497"/>
    </location>
</feature>
<dbReference type="InterPro" id="IPR058240">
    <property type="entry name" value="rSAM_sf"/>
</dbReference>
<dbReference type="InterPro" id="IPR023862">
    <property type="entry name" value="CHP03960_rSAM"/>
</dbReference>
<dbReference type="GO" id="GO:0051536">
    <property type="term" value="F:iron-sulfur cluster binding"/>
    <property type="evidence" value="ECO:0007669"/>
    <property type="project" value="InterPro"/>
</dbReference>
<dbReference type="SFLD" id="SFLDG01082">
    <property type="entry name" value="B12-binding_domain_containing"/>
    <property type="match status" value="1"/>
</dbReference>
<keyword evidence="3" id="KW-1185">Reference proteome</keyword>
<dbReference type="PROSITE" id="PS51918">
    <property type="entry name" value="RADICAL_SAM"/>
    <property type="match status" value="1"/>
</dbReference>
<evidence type="ECO:0000259" key="1">
    <source>
        <dbReference type="PROSITE" id="PS51918"/>
    </source>
</evidence>
<dbReference type="InterPro" id="IPR023404">
    <property type="entry name" value="rSAM_horseshoe"/>
</dbReference>
<dbReference type="Pfam" id="PF04055">
    <property type="entry name" value="Radical_SAM"/>
    <property type="match status" value="1"/>
</dbReference>
<dbReference type="GO" id="GO:0003824">
    <property type="term" value="F:catalytic activity"/>
    <property type="evidence" value="ECO:0007669"/>
    <property type="project" value="InterPro"/>
</dbReference>
<dbReference type="Gene3D" id="3.80.30.20">
    <property type="entry name" value="tm_1862 like domain"/>
    <property type="match status" value="1"/>
</dbReference>
<dbReference type="PANTHER" id="PTHR42731">
    <property type="entry name" value="SLL1084 PROTEIN"/>
    <property type="match status" value="1"/>
</dbReference>
<dbReference type="InterPro" id="IPR006638">
    <property type="entry name" value="Elp3/MiaA/NifB-like_rSAM"/>
</dbReference>
<sequence>MENNSTQIRNRIERILPKVTKPGRYVGGEWNMRLKDWDKADLRMVFAFPDVYEVGMSNLALRILYGLVNSGEKFLCERAFAPWPDMEGLMREEGIPLYSLESFHPLKEFDVIGFTLQYELSYTNILNMLELSGIALRSEQRTDGDPWIVGGGPCCYNPEPIAPFFDLFVLGEGEDVLPRLLEVFSQGKAGGHSRREILQEAAQLQGVYVPGFYSVDYHENGTIKKIQPSSGAPATVTKAVVQDFSSAYFPVDCIVPYTEAVHDRVMLEVMRGCTRGCRFCQAGMISRPVRERDPELLLQQALASIDKTGYEEISLVSLSTSDYSGVKNLLGQMMDRLQDQGVSVSLPSLRLDSFDPDLAREVQKVRKSGLTFAPEAGTQRLRDVINKGVTEEDLLKTAEAAFKGGWSSIKLYYMIGLPTETDEDLDGIVEQARKVLETGKKAGCRKAKVTISTSSFVPKAQTPFQWEGQDRPEGLREKQEYLKKKLKDARIKYLYHDVQASLLEAILARGDRKIAALLERAVQKGCKFDGWSEYLNFEQWQESMNELGIDIPFYANRRFSTDEILPWKHLRCGVSERYLQKEYQKALAGISTPDCRKGCTGCGVCPDLADSGRLKGNRGGSDETKNGLCQKESD</sequence>
<dbReference type="HOGENOM" id="CLU_011543_3_2_9"/>
<gene>
    <name evidence="2" type="ordered locus">Sgly_2463</name>
</gene>
<dbReference type="PANTHER" id="PTHR42731:SF1">
    <property type="entry name" value="RADICAL SAM DOMAIN PROTEIN"/>
    <property type="match status" value="1"/>
</dbReference>
<protein>
    <submittedName>
        <fullName evidence="2">Radical SAM domain protein</fullName>
    </submittedName>
</protein>
<dbReference type="SMART" id="SM00729">
    <property type="entry name" value="Elp3"/>
    <property type="match status" value="1"/>
</dbReference>
<evidence type="ECO:0000313" key="2">
    <source>
        <dbReference type="EMBL" id="ADY56748.1"/>
    </source>
</evidence>
<dbReference type="SUPFAM" id="SSF102114">
    <property type="entry name" value="Radical SAM enzymes"/>
    <property type="match status" value="1"/>
</dbReference>
<dbReference type="Proteomes" id="UP000007488">
    <property type="component" value="Chromosome"/>
</dbReference>
<dbReference type="InterPro" id="IPR045784">
    <property type="entry name" value="Radical_SAM_N2"/>
</dbReference>
<reference evidence="3" key="2">
    <citation type="submission" date="2011-02" db="EMBL/GenBank/DDBJ databases">
        <title>The complete genome of Syntrophobotulus glycolicus DSM 8271.</title>
        <authorList>
            <person name="Lucas S."/>
            <person name="Copeland A."/>
            <person name="Lapidus A."/>
            <person name="Bruce D."/>
            <person name="Goodwin L."/>
            <person name="Pitluck S."/>
            <person name="Kyrpides N."/>
            <person name="Mavromatis K."/>
            <person name="Pagani I."/>
            <person name="Ivanova N."/>
            <person name="Mikhailova N."/>
            <person name="Chertkov O."/>
            <person name="Held B."/>
            <person name="Detter J.C."/>
            <person name="Tapia R."/>
            <person name="Han C."/>
            <person name="Land M."/>
            <person name="Hauser L."/>
            <person name="Markowitz V."/>
            <person name="Cheng J.-F."/>
            <person name="Hugenholtz P."/>
            <person name="Woyke T."/>
            <person name="Wu D."/>
            <person name="Spring S."/>
            <person name="Schroeder M."/>
            <person name="Brambilla E."/>
            <person name="Klenk H.-P."/>
            <person name="Eisen J.A."/>
        </authorList>
    </citation>
    <scope>NUCLEOTIDE SEQUENCE [LARGE SCALE GENOMIC DNA]</scope>
    <source>
        <strain evidence="3">DSM 8271 / FlGlyR</strain>
    </source>
</reference>
<proteinExistence type="predicted"/>
<dbReference type="CDD" id="cd01335">
    <property type="entry name" value="Radical_SAM"/>
    <property type="match status" value="1"/>
</dbReference>
<dbReference type="STRING" id="645991.Sgly_2463"/>
<dbReference type="Pfam" id="PF19864">
    <property type="entry name" value="Radical_SAM_N2"/>
    <property type="match status" value="1"/>
</dbReference>
<dbReference type="RefSeq" id="WP_013625613.1">
    <property type="nucleotide sequence ID" value="NC_015172.1"/>
</dbReference>
<name>F0SVH5_SYNGF</name>
<dbReference type="eggNOG" id="COG1032">
    <property type="taxonomic scope" value="Bacteria"/>
</dbReference>
<dbReference type="InterPro" id="IPR007197">
    <property type="entry name" value="rSAM"/>
</dbReference>
<dbReference type="NCBIfam" id="TIGR03960">
    <property type="entry name" value="rSAM_fuse_unch"/>
    <property type="match status" value="1"/>
</dbReference>
<dbReference type="KEGG" id="sgy:Sgly_2463"/>